<feature type="transmembrane region" description="Helical" evidence="2">
    <location>
        <begin position="261"/>
        <end position="280"/>
    </location>
</feature>
<dbReference type="InterPro" id="IPR014550">
    <property type="entry name" value="UCP028704_OpgC"/>
</dbReference>
<name>A0A7S9QBW4_9RHOB</name>
<reference evidence="3 4" key="1">
    <citation type="submission" date="2020-11" db="EMBL/GenBank/DDBJ databases">
        <title>Description of Pontivivens ytuae sp. nov. isolated from deep sea sediment of Mariana Trench.</title>
        <authorList>
            <person name="Wang Z."/>
            <person name="Sun Q.-L."/>
            <person name="Xu X.-D."/>
            <person name="Tang Y.-Z."/>
            <person name="Zhang J."/>
        </authorList>
    </citation>
    <scope>NUCLEOTIDE SEQUENCE [LARGE SCALE GENOMIC DNA]</scope>
    <source>
        <strain evidence="3 4">MT2928</strain>
    </source>
</reference>
<dbReference type="Proteomes" id="UP000594800">
    <property type="component" value="Chromosome"/>
</dbReference>
<dbReference type="Pfam" id="PF10129">
    <property type="entry name" value="OpgC_C"/>
    <property type="match status" value="2"/>
</dbReference>
<evidence type="ECO:0000256" key="2">
    <source>
        <dbReference type="SAM" id="Phobius"/>
    </source>
</evidence>
<feature type="transmembrane region" description="Helical" evidence="2">
    <location>
        <begin position="177"/>
        <end position="195"/>
    </location>
</feature>
<feature type="transmembrane region" description="Helical" evidence="2">
    <location>
        <begin position="44"/>
        <end position="67"/>
    </location>
</feature>
<feature type="transmembrane region" description="Helical" evidence="2">
    <location>
        <begin position="292"/>
        <end position="311"/>
    </location>
</feature>
<gene>
    <name evidence="3" type="ORF">I0K15_13265</name>
</gene>
<organism evidence="3 4">
    <name type="scientific">Pontivivens ytuae</name>
    <dbReference type="NCBI Taxonomy" id="2789856"/>
    <lineage>
        <taxon>Bacteria</taxon>
        <taxon>Pseudomonadati</taxon>
        <taxon>Pseudomonadota</taxon>
        <taxon>Alphaproteobacteria</taxon>
        <taxon>Rhodobacterales</taxon>
        <taxon>Paracoccaceae</taxon>
        <taxon>Pontivivens</taxon>
    </lineage>
</organism>
<dbReference type="PANTHER" id="PTHR38592">
    <property type="entry name" value="BLL4819 PROTEIN"/>
    <property type="match status" value="1"/>
</dbReference>
<dbReference type="AlphaFoldDB" id="A0A7S9QBW4"/>
<keyword evidence="4" id="KW-1185">Reference proteome</keyword>
<dbReference type="KEGG" id="poz:I0K15_13265"/>
<keyword evidence="2" id="KW-0472">Membrane</keyword>
<evidence type="ECO:0000313" key="3">
    <source>
        <dbReference type="EMBL" id="QPH52777.1"/>
    </source>
</evidence>
<feature type="region of interest" description="Disordered" evidence="1">
    <location>
        <begin position="1"/>
        <end position="37"/>
    </location>
</feature>
<evidence type="ECO:0000256" key="1">
    <source>
        <dbReference type="SAM" id="MobiDB-lite"/>
    </source>
</evidence>
<protein>
    <submittedName>
        <fullName evidence="3">OpgC domain-containing protein</fullName>
    </submittedName>
</protein>
<sequence>MTSDAARAAPMAQPAQDVSAAGAKPVNEVNAPKAKKPRDPRLDFFRGCAMFIILLAHTPGNTWALWIPARFGFSDGADLFVFCSGMASALAFGAIFTDRAWWLGAVRIVHRMWQVYWAHIGIFLVTAIMLFIFDHYDLGDPERTYITGPYVVPLFENTGEALIGLFTLTYVPGLFDILPMYIVILGMIPFLMLIHRAGGTPAVLASMFLLWLASNLAGYAFRIDRMAEPVMLNGLQQVLYGIGQTFSFLNLPSTPWGEGRWFFNPFAWQLIFFSGYVLGMKWVKAPPRSSRLFWICVVYVVLVIPFAWFKIHRGLYLPDDWWIQNLIADTREAIRPLWLKPDQGALRYLHFLATAYIAWYLVGPRGIRLSEGFDAPRAAQTGTLVLAGIVVILTVPYTYIDMMRVGLPPLDQFFGWLLGPAAISVFGTDLFVPVDRIGVFQLLNLIGSVILIWAAIGPKWRHWMTHDLIGHVVPVVRKVGTQSLACFMLSIPLSRFNGFLLDVVGREPITWWAVNLWGFAVLIGCAYFVGWLKGQPWRGKPTPPAANPAPASPRGALA</sequence>
<feature type="compositionally biased region" description="Low complexity" evidence="1">
    <location>
        <begin position="1"/>
        <end position="16"/>
    </location>
</feature>
<feature type="transmembrane region" description="Helical" evidence="2">
    <location>
        <begin position="79"/>
        <end position="103"/>
    </location>
</feature>
<feature type="transmembrane region" description="Helical" evidence="2">
    <location>
        <begin position="115"/>
        <end position="133"/>
    </location>
</feature>
<feature type="transmembrane region" description="Helical" evidence="2">
    <location>
        <begin position="345"/>
        <end position="362"/>
    </location>
</feature>
<feature type="transmembrane region" description="Helical" evidence="2">
    <location>
        <begin position="202"/>
        <end position="221"/>
    </location>
</feature>
<feature type="transmembrane region" description="Helical" evidence="2">
    <location>
        <begin position="383"/>
        <end position="400"/>
    </location>
</feature>
<dbReference type="EMBL" id="CP064942">
    <property type="protein sequence ID" value="QPH52777.1"/>
    <property type="molecule type" value="Genomic_DNA"/>
</dbReference>
<accession>A0A7S9QBW4</accession>
<feature type="transmembrane region" description="Helical" evidence="2">
    <location>
        <begin position="439"/>
        <end position="456"/>
    </location>
</feature>
<feature type="transmembrane region" description="Helical" evidence="2">
    <location>
        <begin position="412"/>
        <end position="432"/>
    </location>
</feature>
<feature type="transmembrane region" description="Helical" evidence="2">
    <location>
        <begin position="509"/>
        <end position="532"/>
    </location>
</feature>
<dbReference type="PANTHER" id="PTHR38592:SF3">
    <property type="entry name" value="BLL4819 PROTEIN"/>
    <property type="match status" value="1"/>
</dbReference>
<dbReference type="RefSeq" id="WP_196101988.1">
    <property type="nucleotide sequence ID" value="NZ_CP064942.1"/>
</dbReference>
<keyword evidence="2" id="KW-0812">Transmembrane</keyword>
<proteinExistence type="predicted"/>
<keyword evidence="2" id="KW-1133">Transmembrane helix</keyword>
<evidence type="ECO:0000313" key="4">
    <source>
        <dbReference type="Proteomes" id="UP000594800"/>
    </source>
</evidence>